<dbReference type="GeneID" id="89932107"/>
<evidence type="ECO:0000256" key="1">
    <source>
        <dbReference type="SAM" id="MobiDB-lite"/>
    </source>
</evidence>
<feature type="region of interest" description="Disordered" evidence="1">
    <location>
        <begin position="1"/>
        <end position="141"/>
    </location>
</feature>
<dbReference type="EMBL" id="JAVRRT010000026">
    <property type="protein sequence ID" value="KAK5163409.1"/>
    <property type="molecule type" value="Genomic_DNA"/>
</dbReference>
<feature type="compositionally biased region" description="Basic and acidic residues" evidence="1">
    <location>
        <begin position="62"/>
        <end position="91"/>
    </location>
</feature>
<accession>A0AAV9NX80</accession>
<reference evidence="2 3" key="1">
    <citation type="submission" date="2023-08" db="EMBL/GenBank/DDBJ databases">
        <title>Black Yeasts Isolated from many extreme environments.</title>
        <authorList>
            <person name="Coleine C."/>
            <person name="Stajich J.E."/>
            <person name="Selbmann L."/>
        </authorList>
    </citation>
    <scope>NUCLEOTIDE SEQUENCE [LARGE SCALE GENOMIC DNA]</scope>
    <source>
        <strain evidence="2 3">CCFEE 5935</strain>
    </source>
</reference>
<feature type="compositionally biased region" description="Polar residues" evidence="1">
    <location>
        <begin position="50"/>
        <end position="59"/>
    </location>
</feature>
<organism evidence="2 3">
    <name type="scientific">Saxophila tyrrhenica</name>
    <dbReference type="NCBI Taxonomy" id="1690608"/>
    <lineage>
        <taxon>Eukaryota</taxon>
        <taxon>Fungi</taxon>
        <taxon>Dikarya</taxon>
        <taxon>Ascomycota</taxon>
        <taxon>Pezizomycotina</taxon>
        <taxon>Dothideomycetes</taxon>
        <taxon>Dothideomycetidae</taxon>
        <taxon>Mycosphaerellales</taxon>
        <taxon>Extremaceae</taxon>
        <taxon>Saxophila</taxon>
    </lineage>
</organism>
<sequence length="141" mass="15002">MSGPIDSNRELLSQLKQDESNTYHSSDPPATKEHIAGAEGKLSSAMAQAEGSSDLNTGAQRLAREVPKAGGEVDRDAVQESLHARAQEAIEKQTGGDPMPKGKGSSEMNMEKGSEAARLQSAAEQYDQAREARIDGGESKY</sequence>
<evidence type="ECO:0000313" key="2">
    <source>
        <dbReference type="EMBL" id="KAK5163409.1"/>
    </source>
</evidence>
<gene>
    <name evidence="2" type="ORF">LTR77_010782</name>
</gene>
<keyword evidence="3" id="KW-1185">Reference proteome</keyword>
<protein>
    <recommendedName>
        <fullName evidence="4">SMP domain-containing protein</fullName>
    </recommendedName>
</protein>
<proteinExistence type="predicted"/>
<evidence type="ECO:0008006" key="4">
    <source>
        <dbReference type="Google" id="ProtNLM"/>
    </source>
</evidence>
<evidence type="ECO:0000313" key="3">
    <source>
        <dbReference type="Proteomes" id="UP001337655"/>
    </source>
</evidence>
<name>A0AAV9NX80_9PEZI</name>
<feature type="compositionally biased region" description="Basic and acidic residues" evidence="1">
    <location>
        <begin position="127"/>
        <end position="141"/>
    </location>
</feature>
<dbReference type="AlphaFoldDB" id="A0AAV9NX80"/>
<dbReference type="Proteomes" id="UP001337655">
    <property type="component" value="Unassembled WGS sequence"/>
</dbReference>
<comment type="caution">
    <text evidence="2">The sequence shown here is derived from an EMBL/GenBank/DDBJ whole genome shotgun (WGS) entry which is preliminary data.</text>
</comment>
<dbReference type="RefSeq" id="XP_064653903.1">
    <property type="nucleotide sequence ID" value="XM_064807999.1"/>
</dbReference>